<evidence type="ECO:0000313" key="2">
    <source>
        <dbReference type="EMBL" id="MBD3934653.1"/>
    </source>
</evidence>
<reference evidence="2" key="1">
    <citation type="submission" date="2020-09" db="EMBL/GenBank/DDBJ databases">
        <title>Secondary metabolite and genome analysis of marine Streptomyces chumphonensis KK1-2T.</title>
        <authorList>
            <person name="Phongsopitanun W."/>
            <person name="Kanchanasin P."/>
            <person name="Pittayakhajonwut P."/>
            <person name="Suwanborirux K."/>
            <person name="Tanasupawat S."/>
        </authorList>
    </citation>
    <scope>NUCLEOTIDE SEQUENCE</scope>
    <source>
        <strain evidence="2">KK1-2</strain>
    </source>
</reference>
<dbReference type="InterPro" id="IPR021903">
    <property type="entry name" value="DUF3515"/>
</dbReference>
<gene>
    <name evidence="2" type="ORF">IF129_24205</name>
</gene>
<keyword evidence="1" id="KW-0732">Signal</keyword>
<dbReference type="Pfam" id="PF12028">
    <property type="entry name" value="DUF3515"/>
    <property type="match status" value="1"/>
</dbReference>
<sequence length="154" mass="16141">MRTAAVSAAALLAGCSFGSPSGPAVPSPSGAAASACRDLAEALPERVDGQERVTREPVSDYTAVWGDPGIELRCGVRRPERLTSGSEHYNPLAEAVVVNDVDWLLEELADGHRFTTVGRDAFVEVTVPAAYAPEVNALTDLARPVATTVPRSPT</sequence>
<evidence type="ECO:0000256" key="1">
    <source>
        <dbReference type="SAM" id="SignalP"/>
    </source>
</evidence>
<dbReference type="EMBL" id="JACXYU010000018">
    <property type="protein sequence ID" value="MBD3934653.1"/>
    <property type="molecule type" value="Genomic_DNA"/>
</dbReference>
<accession>A0A927F343</accession>
<dbReference type="PROSITE" id="PS51257">
    <property type="entry name" value="PROKAR_LIPOPROTEIN"/>
    <property type="match status" value="1"/>
</dbReference>
<keyword evidence="3" id="KW-1185">Reference proteome</keyword>
<feature type="chain" id="PRO_5039278028" evidence="1">
    <location>
        <begin position="19"/>
        <end position="154"/>
    </location>
</feature>
<dbReference type="Proteomes" id="UP000632289">
    <property type="component" value="Unassembled WGS sequence"/>
</dbReference>
<feature type="signal peptide" evidence="1">
    <location>
        <begin position="1"/>
        <end position="18"/>
    </location>
</feature>
<proteinExistence type="predicted"/>
<organism evidence="2 3">
    <name type="scientific">Streptomyces chumphonensis</name>
    <dbReference type="NCBI Taxonomy" id="1214925"/>
    <lineage>
        <taxon>Bacteria</taxon>
        <taxon>Bacillati</taxon>
        <taxon>Actinomycetota</taxon>
        <taxon>Actinomycetes</taxon>
        <taxon>Kitasatosporales</taxon>
        <taxon>Streptomycetaceae</taxon>
        <taxon>Streptomyces</taxon>
    </lineage>
</organism>
<name>A0A927F343_9ACTN</name>
<dbReference type="AlphaFoldDB" id="A0A927F343"/>
<protein>
    <submittedName>
        <fullName evidence="2">DUF3515 domain-containing protein</fullName>
    </submittedName>
</protein>
<evidence type="ECO:0000313" key="3">
    <source>
        <dbReference type="Proteomes" id="UP000632289"/>
    </source>
</evidence>
<comment type="caution">
    <text evidence="2">The sequence shown here is derived from an EMBL/GenBank/DDBJ whole genome shotgun (WGS) entry which is preliminary data.</text>
</comment>